<proteinExistence type="predicted"/>
<dbReference type="EMBL" id="BONW01000032">
    <property type="protein sequence ID" value="GIG90967.1"/>
    <property type="molecule type" value="Genomic_DNA"/>
</dbReference>
<comment type="caution">
    <text evidence="3">The sequence shown here is derived from an EMBL/GenBank/DDBJ whole genome shotgun (WGS) entry which is preliminary data.</text>
</comment>
<evidence type="ECO:0000256" key="1">
    <source>
        <dbReference type="SAM" id="MobiDB-lite"/>
    </source>
</evidence>
<dbReference type="RefSeq" id="WP_203869369.1">
    <property type="nucleotide sequence ID" value="NZ_BONW01000032.1"/>
</dbReference>
<feature type="region of interest" description="Disordered" evidence="1">
    <location>
        <begin position="1"/>
        <end position="20"/>
    </location>
</feature>
<evidence type="ECO:0000313" key="4">
    <source>
        <dbReference type="Proteomes" id="UP000646749"/>
    </source>
</evidence>
<dbReference type="Proteomes" id="UP000646749">
    <property type="component" value="Unassembled WGS sequence"/>
</dbReference>
<evidence type="ECO:0000259" key="2">
    <source>
        <dbReference type="Pfam" id="PF04149"/>
    </source>
</evidence>
<reference evidence="3 4" key="1">
    <citation type="submission" date="2021-01" db="EMBL/GenBank/DDBJ databases">
        <title>Whole genome shotgun sequence of Plantactinospora endophytica NBRC 110450.</title>
        <authorList>
            <person name="Komaki H."/>
            <person name="Tamura T."/>
        </authorList>
    </citation>
    <scope>NUCLEOTIDE SEQUENCE [LARGE SCALE GENOMIC DNA]</scope>
    <source>
        <strain evidence="3 4">NBRC 110450</strain>
    </source>
</reference>
<dbReference type="InterPro" id="IPR007278">
    <property type="entry name" value="DUF397"/>
</dbReference>
<dbReference type="Pfam" id="PF04149">
    <property type="entry name" value="DUF397"/>
    <property type="match status" value="2"/>
</dbReference>
<keyword evidence="4" id="KW-1185">Reference proteome</keyword>
<accession>A0ABQ4E8B2</accession>
<sequence>MTELTAATWRKSSRSGEGNCVEVASASWRKSSRSGQGDCVEVAGDLGGVIGVRDSKEPDGPVLTFTPPAWRTFLTALPRADGAGNS</sequence>
<name>A0ABQ4E8B2_9ACTN</name>
<gene>
    <name evidence="3" type="ORF">Pen02_59030</name>
</gene>
<organism evidence="3 4">
    <name type="scientific">Plantactinospora endophytica</name>
    <dbReference type="NCBI Taxonomy" id="673535"/>
    <lineage>
        <taxon>Bacteria</taxon>
        <taxon>Bacillati</taxon>
        <taxon>Actinomycetota</taxon>
        <taxon>Actinomycetes</taxon>
        <taxon>Micromonosporales</taxon>
        <taxon>Micromonosporaceae</taxon>
        <taxon>Plantactinospora</taxon>
    </lineage>
</organism>
<protein>
    <submittedName>
        <fullName evidence="3">Toxin</fullName>
    </submittedName>
</protein>
<feature type="domain" description="DUF397" evidence="2">
    <location>
        <begin position="26"/>
        <end position="77"/>
    </location>
</feature>
<evidence type="ECO:0000313" key="3">
    <source>
        <dbReference type="EMBL" id="GIG90967.1"/>
    </source>
</evidence>
<feature type="domain" description="DUF397" evidence="2">
    <location>
        <begin position="7"/>
        <end position="25"/>
    </location>
</feature>